<evidence type="ECO:0000256" key="5">
    <source>
        <dbReference type="ARBA" id="ARBA00022692"/>
    </source>
</evidence>
<keyword evidence="9" id="KW-1185">Reference proteome</keyword>
<dbReference type="GO" id="GO:1990281">
    <property type="term" value="C:efflux pump complex"/>
    <property type="evidence" value="ECO:0007669"/>
    <property type="project" value="TreeGrafter"/>
</dbReference>
<dbReference type="EMBL" id="JPRH01000007">
    <property type="protein sequence ID" value="KFF11354.1"/>
    <property type="molecule type" value="Genomic_DNA"/>
</dbReference>
<evidence type="ECO:0000256" key="3">
    <source>
        <dbReference type="ARBA" id="ARBA00022448"/>
    </source>
</evidence>
<dbReference type="AlphaFoldDB" id="A0A086A3U0"/>
<protein>
    <submittedName>
        <fullName evidence="8">Membrane protein</fullName>
    </submittedName>
</protein>
<dbReference type="eggNOG" id="COG1538">
    <property type="taxonomic scope" value="Bacteria"/>
</dbReference>
<proteinExistence type="inferred from homology"/>
<comment type="similarity">
    <text evidence="2">Belongs to the outer membrane factor (OMF) (TC 1.B.17) family.</text>
</comment>
<evidence type="ECO:0000256" key="1">
    <source>
        <dbReference type="ARBA" id="ARBA00004442"/>
    </source>
</evidence>
<dbReference type="InterPro" id="IPR051906">
    <property type="entry name" value="TolC-like"/>
</dbReference>
<dbReference type="GO" id="GO:0015288">
    <property type="term" value="F:porin activity"/>
    <property type="evidence" value="ECO:0007669"/>
    <property type="project" value="TreeGrafter"/>
</dbReference>
<comment type="caution">
    <text evidence="8">The sequence shown here is derived from an EMBL/GenBank/DDBJ whole genome shotgun (WGS) entry which is preliminary data.</text>
</comment>
<dbReference type="RefSeq" id="WP_034713544.1">
    <property type="nucleotide sequence ID" value="NZ_JPRH01000007.1"/>
</dbReference>
<dbReference type="InterPro" id="IPR003423">
    <property type="entry name" value="OMP_efflux"/>
</dbReference>
<evidence type="ECO:0000313" key="8">
    <source>
        <dbReference type="EMBL" id="KFF11354.1"/>
    </source>
</evidence>
<reference evidence="8 9" key="1">
    <citation type="submission" date="2014-07" db="EMBL/GenBank/DDBJ databases">
        <title>Genome of Chryseobacterium soli DSM 19298.</title>
        <authorList>
            <person name="Stropko S.J."/>
            <person name="Pipes S.E."/>
            <person name="Newman J."/>
        </authorList>
    </citation>
    <scope>NUCLEOTIDE SEQUENCE [LARGE SCALE GENOMIC DNA]</scope>
    <source>
        <strain evidence="8 9">DSM 19298</strain>
    </source>
</reference>
<evidence type="ECO:0000256" key="2">
    <source>
        <dbReference type="ARBA" id="ARBA00007613"/>
    </source>
</evidence>
<sequence length="432" mass="49571">MKNFIFIFFVGLFPAQQSWNLQQCLDYATTHHPLIKQATVTVAKNERLVVGSKGMLLPSVEAGVNHTNSFGSSINQSSNQRETLNTQYDQLYARADWELFNWKNFLNISLSKLNKETSTYKLKQAQNEVKLNVIQMFFTYQNSKSWLNVLETQISGIEEQIRRTEKEVEIGNRPKSDVYDIKANLGTLQEQWVSAKNQRDLSKINLLNSLAVTQDSLDFVMADEEVFSENEFQDPDFTRKLLEKNPAYQSVMAEINAQKKREDIARAGYLPTLNGSYSWSSFYNKVLGQNDVPAISFSDQFSQNKNQLLSFGLSIPVFNKLQVKTNSEIAKLNTIYSGYDKELIINNLTQNLNAIKAQFLNAQEKYALLDANFENQKLSFQKSEEKYKEGLMDAYTFFVVRNGWLQANYNLISSKNEVIQQTELLKVLESGQ</sequence>
<dbReference type="GO" id="GO:0015562">
    <property type="term" value="F:efflux transmembrane transporter activity"/>
    <property type="evidence" value="ECO:0007669"/>
    <property type="project" value="InterPro"/>
</dbReference>
<evidence type="ECO:0000256" key="4">
    <source>
        <dbReference type="ARBA" id="ARBA00022452"/>
    </source>
</evidence>
<evidence type="ECO:0000256" key="6">
    <source>
        <dbReference type="ARBA" id="ARBA00023136"/>
    </source>
</evidence>
<keyword evidence="6" id="KW-0472">Membrane</keyword>
<dbReference type="PANTHER" id="PTHR30026:SF20">
    <property type="entry name" value="OUTER MEMBRANE PROTEIN TOLC"/>
    <property type="match status" value="1"/>
</dbReference>
<dbReference type="GO" id="GO:0009279">
    <property type="term" value="C:cell outer membrane"/>
    <property type="evidence" value="ECO:0007669"/>
    <property type="project" value="UniProtKB-SubCell"/>
</dbReference>
<keyword evidence="5" id="KW-0812">Transmembrane</keyword>
<keyword evidence="4" id="KW-1134">Transmembrane beta strand</keyword>
<evidence type="ECO:0000256" key="7">
    <source>
        <dbReference type="ARBA" id="ARBA00023237"/>
    </source>
</evidence>
<accession>A0A086A3U0</accession>
<keyword evidence="7" id="KW-0998">Cell outer membrane</keyword>
<dbReference type="SUPFAM" id="SSF56954">
    <property type="entry name" value="Outer membrane efflux proteins (OEP)"/>
    <property type="match status" value="1"/>
</dbReference>
<name>A0A086A3U0_9FLAO</name>
<dbReference type="Gene3D" id="1.20.1600.10">
    <property type="entry name" value="Outer membrane efflux proteins (OEP)"/>
    <property type="match status" value="1"/>
</dbReference>
<dbReference type="Proteomes" id="UP000028705">
    <property type="component" value="Unassembled WGS sequence"/>
</dbReference>
<dbReference type="PANTHER" id="PTHR30026">
    <property type="entry name" value="OUTER MEMBRANE PROTEIN TOLC"/>
    <property type="match status" value="1"/>
</dbReference>
<dbReference type="Pfam" id="PF02321">
    <property type="entry name" value="OEP"/>
    <property type="match status" value="2"/>
</dbReference>
<gene>
    <name evidence="8" type="ORF">IW15_16560</name>
</gene>
<comment type="subcellular location">
    <subcellularLocation>
        <location evidence="1">Cell outer membrane</location>
    </subcellularLocation>
</comment>
<evidence type="ECO:0000313" key="9">
    <source>
        <dbReference type="Proteomes" id="UP000028705"/>
    </source>
</evidence>
<keyword evidence="3" id="KW-0813">Transport</keyword>
<organism evidence="8 9">
    <name type="scientific">Chryseobacterium soli</name>
    <dbReference type="NCBI Taxonomy" id="445961"/>
    <lineage>
        <taxon>Bacteria</taxon>
        <taxon>Pseudomonadati</taxon>
        <taxon>Bacteroidota</taxon>
        <taxon>Flavobacteriia</taxon>
        <taxon>Flavobacteriales</taxon>
        <taxon>Weeksellaceae</taxon>
        <taxon>Chryseobacterium group</taxon>
        <taxon>Chryseobacterium</taxon>
    </lineage>
</organism>
<dbReference type="OrthoDB" id="9811587at2"/>
<dbReference type="STRING" id="445961.IW15_16560"/>